<dbReference type="EMBL" id="KZ821678">
    <property type="protein sequence ID" value="PYH85836.1"/>
    <property type="molecule type" value="Genomic_DNA"/>
</dbReference>
<protein>
    <submittedName>
        <fullName evidence="2">Uncharacterized protein</fullName>
    </submittedName>
</protein>
<feature type="transmembrane region" description="Helical" evidence="1">
    <location>
        <begin position="72"/>
        <end position="91"/>
    </location>
</feature>
<keyword evidence="3" id="KW-1185">Reference proteome</keyword>
<evidence type="ECO:0000313" key="2">
    <source>
        <dbReference type="EMBL" id="PYH85836.1"/>
    </source>
</evidence>
<accession>A0A319CJL7</accession>
<dbReference type="RefSeq" id="XP_025496036.1">
    <property type="nucleotide sequence ID" value="XM_025634208.1"/>
</dbReference>
<proteinExistence type="predicted"/>
<dbReference type="VEuPathDB" id="FungiDB:BO82DRAFT_350625"/>
<dbReference type="OrthoDB" id="74360at2759"/>
<keyword evidence="1" id="KW-0812">Transmembrane</keyword>
<organism evidence="2 3">
    <name type="scientific">Aspergillus uvarum CBS 121591</name>
    <dbReference type="NCBI Taxonomy" id="1448315"/>
    <lineage>
        <taxon>Eukaryota</taxon>
        <taxon>Fungi</taxon>
        <taxon>Dikarya</taxon>
        <taxon>Ascomycota</taxon>
        <taxon>Pezizomycotina</taxon>
        <taxon>Eurotiomycetes</taxon>
        <taxon>Eurotiomycetidae</taxon>
        <taxon>Eurotiales</taxon>
        <taxon>Aspergillaceae</taxon>
        <taxon>Aspergillus</taxon>
        <taxon>Aspergillus subgen. Circumdati</taxon>
    </lineage>
</organism>
<dbReference type="AlphaFoldDB" id="A0A319CJL7"/>
<evidence type="ECO:0000313" key="3">
    <source>
        <dbReference type="Proteomes" id="UP000248340"/>
    </source>
</evidence>
<dbReference type="Proteomes" id="UP000248340">
    <property type="component" value="Unassembled WGS sequence"/>
</dbReference>
<name>A0A319CJL7_9EURO</name>
<sequence>MEGHGMRTGILDARCSSWYKTEDGRNVDHWPKNVGQYQAELTQVHWGDFIVEGSATTSVQERADGGNDRIRWLWMGLAAVRLMVVTMIMGVRNERAEGVSSAGGV</sequence>
<reference evidence="2 3" key="1">
    <citation type="submission" date="2016-12" db="EMBL/GenBank/DDBJ databases">
        <title>The genomes of Aspergillus section Nigri reveals drivers in fungal speciation.</title>
        <authorList>
            <consortium name="DOE Joint Genome Institute"/>
            <person name="Vesth T.C."/>
            <person name="Nybo J."/>
            <person name="Theobald S."/>
            <person name="Brandl J."/>
            <person name="Frisvad J.C."/>
            <person name="Nielsen K.F."/>
            <person name="Lyhne E.K."/>
            <person name="Kogle M.E."/>
            <person name="Kuo A."/>
            <person name="Riley R."/>
            <person name="Clum A."/>
            <person name="Nolan M."/>
            <person name="Lipzen A."/>
            <person name="Salamov A."/>
            <person name="Henrissat B."/>
            <person name="Wiebenga A."/>
            <person name="De Vries R.P."/>
            <person name="Grigoriev I.V."/>
            <person name="Mortensen U.H."/>
            <person name="Andersen M.R."/>
            <person name="Baker S.E."/>
        </authorList>
    </citation>
    <scope>NUCLEOTIDE SEQUENCE [LARGE SCALE GENOMIC DNA]</scope>
    <source>
        <strain evidence="2 3">CBS 121591</strain>
    </source>
</reference>
<keyword evidence="1" id="KW-1133">Transmembrane helix</keyword>
<gene>
    <name evidence="2" type="ORF">BO82DRAFT_350625</name>
</gene>
<keyword evidence="1" id="KW-0472">Membrane</keyword>
<dbReference type="GeneID" id="37136949"/>
<evidence type="ECO:0000256" key="1">
    <source>
        <dbReference type="SAM" id="Phobius"/>
    </source>
</evidence>